<dbReference type="EMBL" id="JARRTL010000027">
    <property type="protein sequence ID" value="MEC0487130.1"/>
    <property type="molecule type" value="Genomic_DNA"/>
</dbReference>
<organism evidence="2 4">
    <name type="scientific">Bacillus glycinifermentans</name>
    <dbReference type="NCBI Taxonomy" id="1664069"/>
    <lineage>
        <taxon>Bacteria</taxon>
        <taxon>Bacillati</taxon>
        <taxon>Bacillota</taxon>
        <taxon>Bacilli</taxon>
        <taxon>Bacillales</taxon>
        <taxon>Bacillaceae</taxon>
        <taxon>Bacillus</taxon>
    </lineage>
</organism>
<dbReference type="AlphaFoldDB" id="A0A0T6BI38"/>
<accession>A0A0T6BI38</accession>
<dbReference type="GO" id="GO:0005886">
    <property type="term" value="C:plasma membrane"/>
    <property type="evidence" value="ECO:0007669"/>
    <property type="project" value="TreeGrafter"/>
</dbReference>
<reference evidence="3 5" key="3">
    <citation type="submission" date="2023-03" db="EMBL/GenBank/DDBJ databases">
        <title>Agriculturally important microbes genome sequencing.</title>
        <authorList>
            <person name="Dunlap C."/>
        </authorList>
    </citation>
    <scope>NUCLEOTIDE SEQUENCE [LARGE SCALE GENOMIC DNA]</scope>
    <source>
        <strain evidence="3 5">CBP-3203</strain>
    </source>
</reference>
<evidence type="ECO:0008006" key="6">
    <source>
        <dbReference type="Google" id="ProtNLM"/>
    </source>
</evidence>
<evidence type="ECO:0000256" key="1">
    <source>
        <dbReference type="SAM" id="Phobius"/>
    </source>
</evidence>
<dbReference type="RefSeq" id="WP_048354140.1">
    <property type="nucleotide sequence ID" value="NZ_JARRTL010000027.1"/>
</dbReference>
<dbReference type="PANTHER" id="PTHR30572">
    <property type="entry name" value="MEMBRANE COMPONENT OF TRANSPORTER-RELATED"/>
    <property type="match status" value="1"/>
</dbReference>
<evidence type="ECO:0000313" key="5">
    <source>
        <dbReference type="Proteomes" id="UP001341297"/>
    </source>
</evidence>
<comment type="caution">
    <text evidence="2">The sequence shown here is derived from an EMBL/GenBank/DDBJ whole genome shotgun (WGS) entry which is preliminary data.</text>
</comment>
<dbReference type="Proteomes" id="UP000036168">
    <property type="component" value="Unassembled WGS sequence"/>
</dbReference>
<dbReference type="GO" id="GO:0022857">
    <property type="term" value="F:transmembrane transporter activity"/>
    <property type="evidence" value="ECO:0007669"/>
    <property type="project" value="TreeGrafter"/>
</dbReference>
<sequence>MVLKECWESITSKKLITALVILELIVLSFFMSILFLVYQKSETHAESFMNSFDNQNVYQIDDQLRDEKEDAFLSDPANVEKLRVLYEKFDSTDQFKFLNIIQQPIGVLDFKGDQTLLAGYEENSIIEPYESEIDHQIYDTVKAVQVNKQAIDLLNIQLSEGKPLPNEAFKYKENSKIPVLLGSSYRGIYNVGDTITVEYLFKKMDVRVSGFMKENTFTTIGQDSQVYLDRYMVLPMMHFDHVERNDKEFYDFQWKVLLHSVNGYIVTPKDSLKTTKEVNQIASQSGFSDFTIIGANTTGIVVLSSMLEQNQQILILITTTLALFAMGTIYFVLRAKLRLNKKKYGIYLMVGLTAQHILSFIFFEILFLCLFSFALVASMMSLILGTLSAAYYVGGMALSVMFSVVLVVPFYLKFKKHPTQMLLKGRE</sequence>
<dbReference type="EMBL" id="LECW02000082">
    <property type="protein sequence ID" value="KRT87081.1"/>
    <property type="molecule type" value="Genomic_DNA"/>
</dbReference>
<dbReference type="PANTHER" id="PTHR30572:SF4">
    <property type="entry name" value="ABC TRANSPORTER PERMEASE YTRF"/>
    <property type="match status" value="1"/>
</dbReference>
<gene>
    <name evidence="2" type="ORF">AB447_208930</name>
    <name evidence="3" type="ORF">P8828_20460</name>
</gene>
<protein>
    <recommendedName>
        <fullName evidence="6">ABC transporter permease</fullName>
    </recommendedName>
</protein>
<keyword evidence="1" id="KW-1133">Transmembrane helix</keyword>
<reference evidence="2 4" key="1">
    <citation type="journal article" date="2015" name="Int. J. Syst. Evol. Microbiol.">
        <title>Bacillus glycinifermentans sp. nov., isolated from fermented soybean paste.</title>
        <authorList>
            <person name="Kim S.J."/>
            <person name="Dunlap C.A."/>
            <person name="Kwon S.W."/>
            <person name="Rooney A.P."/>
        </authorList>
    </citation>
    <scope>NUCLEOTIDE SEQUENCE [LARGE SCALE GENOMIC DNA]</scope>
    <source>
        <strain evidence="2 4">GO-13</strain>
    </source>
</reference>
<reference evidence="2" key="2">
    <citation type="submission" date="2015-10" db="EMBL/GenBank/DDBJ databases">
        <authorList>
            <person name="Gilbert D.G."/>
        </authorList>
    </citation>
    <scope>NUCLEOTIDE SEQUENCE</scope>
    <source>
        <strain evidence="2">GO-13</strain>
    </source>
</reference>
<evidence type="ECO:0000313" key="3">
    <source>
        <dbReference type="EMBL" id="MEC0487130.1"/>
    </source>
</evidence>
<feature type="transmembrane region" description="Helical" evidence="1">
    <location>
        <begin position="15"/>
        <end position="38"/>
    </location>
</feature>
<evidence type="ECO:0000313" key="4">
    <source>
        <dbReference type="Proteomes" id="UP000036168"/>
    </source>
</evidence>
<feature type="transmembrane region" description="Helical" evidence="1">
    <location>
        <begin position="313"/>
        <end position="333"/>
    </location>
</feature>
<dbReference type="InterPro" id="IPR050250">
    <property type="entry name" value="Macrolide_Exporter_MacB"/>
</dbReference>
<name>A0A0T6BI38_9BACI</name>
<feature type="transmembrane region" description="Helical" evidence="1">
    <location>
        <begin position="286"/>
        <end position="307"/>
    </location>
</feature>
<keyword evidence="1" id="KW-0472">Membrane</keyword>
<dbReference type="OrthoDB" id="5022643at2"/>
<keyword evidence="1" id="KW-0812">Transmembrane</keyword>
<keyword evidence="5" id="KW-1185">Reference proteome</keyword>
<dbReference type="Proteomes" id="UP001341297">
    <property type="component" value="Unassembled WGS sequence"/>
</dbReference>
<feature type="transmembrane region" description="Helical" evidence="1">
    <location>
        <begin position="389"/>
        <end position="412"/>
    </location>
</feature>
<feature type="transmembrane region" description="Helical" evidence="1">
    <location>
        <begin position="345"/>
        <end position="377"/>
    </location>
</feature>
<evidence type="ECO:0000313" key="2">
    <source>
        <dbReference type="EMBL" id="KRT87081.1"/>
    </source>
</evidence>
<proteinExistence type="predicted"/>